<comment type="caution">
    <text evidence="1">The sequence shown here is derived from an EMBL/GenBank/DDBJ whole genome shotgun (WGS) entry which is preliminary data.</text>
</comment>
<keyword evidence="2" id="KW-1185">Reference proteome</keyword>
<dbReference type="Proteomes" id="UP001205105">
    <property type="component" value="Unassembled WGS sequence"/>
</dbReference>
<evidence type="ECO:0000313" key="1">
    <source>
        <dbReference type="EMBL" id="KAI7835475.1"/>
    </source>
</evidence>
<sequence length="665" mass="74374">MTVQGLHQYCKKRGLFETMPLELAGKKGHLRRVFADLGSYAYKLRAAGLSPVGQVKCVMNIVRRIHRHDPGCDPPVLTLDCVRNPRAELACEMAGMERGSGLLYVSASDNIAAACQAVGCEKVIFVRAFAGEAESQAVGLALMRHKRTDQPVTVMGIDSDIPLMGLPAEAVFCSYPRFGEVKILAVGKLAAELNADACMLCRLHPLLRTDLPPVLSGLGLTRMEQVLEGLKANGKELEKFERGELLRLALATFPKVKMLEDGESHAHDNEVNYRCANFLDITDGVYSIQSLSRFNGMKATSEELEKAGITKVTAAPAFLKEIAIMGTRSPVAPYAPRIPSVDAEVAEVCASGQLEAFVADDESVRKLTSLTKRVEEVKEAMRACKESGEKIVLDGPRATWRKKLAHLTKAQIHHVLWRDMERAELLELLTELGVTTTAMRSEVTAACYYELDNELLPAYMELYNLQEGMEFRFAGRIKREIYKCWPKMSELAVERGLPHLGPKSAEQLQTLFGHWDQQKGGKKRRDYWQRKAVKDREDAGMDYLRGNKKRYPTTGNKYTQFAALCIEYVEVHPVIGPCCKLKKLDGSLNKLALLAGSTRDAVVRQCFNEMVRNWIAPDPLRYPLLNDQTAKQLRGMFTEMTKAKHAQHGEYEKIEEARERTRRAA</sequence>
<evidence type="ECO:0000313" key="2">
    <source>
        <dbReference type="Proteomes" id="UP001205105"/>
    </source>
</evidence>
<protein>
    <submittedName>
        <fullName evidence="1">Uncharacterized protein</fullName>
    </submittedName>
</protein>
<dbReference type="AlphaFoldDB" id="A0AAD5H0C4"/>
<gene>
    <name evidence="1" type="ORF">COHA_010632</name>
</gene>
<dbReference type="EMBL" id="JADXDR010000261">
    <property type="protein sequence ID" value="KAI7835475.1"/>
    <property type="molecule type" value="Genomic_DNA"/>
</dbReference>
<proteinExistence type="predicted"/>
<reference evidence="1" key="1">
    <citation type="submission" date="2020-11" db="EMBL/GenBank/DDBJ databases">
        <title>Chlorella ohadii genome sequencing and assembly.</title>
        <authorList>
            <person name="Murik O."/>
            <person name="Treves H."/>
            <person name="Kedem I."/>
            <person name="Shotland Y."/>
            <person name="Kaplan A."/>
        </authorList>
    </citation>
    <scope>NUCLEOTIDE SEQUENCE</scope>
    <source>
        <strain evidence="1">1</strain>
    </source>
</reference>
<organism evidence="1 2">
    <name type="scientific">Chlorella ohadii</name>
    <dbReference type="NCBI Taxonomy" id="2649997"/>
    <lineage>
        <taxon>Eukaryota</taxon>
        <taxon>Viridiplantae</taxon>
        <taxon>Chlorophyta</taxon>
        <taxon>core chlorophytes</taxon>
        <taxon>Trebouxiophyceae</taxon>
        <taxon>Chlorellales</taxon>
        <taxon>Chlorellaceae</taxon>
        <taxon>Chlorella clade</taxon>
        <taxon>Chlorella</taxon>
    </lineage>
</organism>
<name>A0AAD5H0C4_9CHLO</name>
<accession>A0AAD5H0C4</accession>